<dbReference type="InterPro" id="IPR041522">
    <property type="entry name" value="CdaR_GGDEF"/>
</dbReference>
<dbReference type="Pfam" id="PF12833">
    <property type="entry name" value="HTH_18"/>
    <property type="match status" value="1"/>
</dbReference>
<dbReference type="PANTHER" id="PTHR43280">
    <property type="entry name" value="ARAC-FAMILY TRANSCRIPTIONAL REGULATOR"/>
    <property type="match status" value="1"/>
</dbReference>
<dbReference type="SMART" id="SM00448">
    <property type="entry name" value="REC"/>
    <property type="match status" value="1"/>
</dbReference>
<comment type="caution">
    <text evidence="7">The sequence shown here is derived from an EMBL/GenBank/DDBJ whole genome shotgun (WGS) entry which is preliminary data.</text>
</comment>
<dbReference type="PANTHER" id="PTHR43280:SF2">
    <property type="entry name" value="HTH-TYPE TRANSCRIPTIONAL REGULATOR EXSA"/>
    <property type="match status" value="1"/>
</dbReference>
<dbReference type="InterPro" id="IPR018060">
    <property type="entry name" value="HTH_AraC"/>
</dbReference>
<dbReference type="Proteomes" id="UP000656813">
    <property type="component" value="Unassembled WGS sequence"/>
</dbReference>
<evidence type="ECO:0000313" key="8">
    <source>
        <dbReference type="Proteomes" id="UP000656813"/>
    </source>
</evidence>
<evidence type="ECO:0000256" key="3">
    <source>
        <dbReference type="ARBA" id="ARBA00023163"/>
    </source>
</evidence>
<evidence type="ECO:0000256" key="4">
    <source>
        <dbReference type="PROSITE-ProRule" id="PRU00169"/>
    </source>
</evidence>
<protein>
    <recommendedName>
        <fullName evidence="9">DNA-binding response regulator</fullName>
    </recommendedName>
</protein>
<feature type="domain" description="HTH araC/xylS-type" evidence="5">
    <location>
        <begin position="419"/>
        <end position="517"/>
    </location>
</feature>
<dbReference type="GO" id="GO:0003700">
    <property type="term" value="F:DNA-binding transcription factor activity"/>
    <property type="evidence" value="ECO:0007669"/>
    <property type="project" value="InterPro"/>
</dbReference>
<dbReference type="RefSeq" id="WP_188496421.1">
    <property type="nucleotide sequence ID" value="NZ_BMFV01000006.1"/>
</dbReference>
<dbReference type="EMBL" id="BMFV01000006">
    <property type="protein sequence ID" value="GGH78203.1"/>
    <property type="molecule type" value="Genomic_DNA"/>
</dbReference>
<dbReference type="Gene3D" id="1.10.10.60">
    <property type="entry name" value="Homeodomain-like"/>
    <property type="match status" value="2"/>
</dbReference>
<keyword evidence="3" id="KW-0804">Transcription</keyword>
<feature type="modified residue" description="4-aspartylphosphate" evidence="4">
    <location>
        <position position="56"/>
    </location>
</feature>
<dbReference type="SUPFAM" id="SSF46689">
    <property type="entry name" value="Homeodomain-like"/>
    <property type="match status" value="2"/>
</dbReference>
<organism evidence="7 8">
    <name type="scientific">Pullulanibacillus pueri</name>
    <dbReference type="NCBI Taxonomy" id="1437324"/>
    <lineage>
        <taxon>Bacteria</taxon>
        <taxon>Bacillati</taxon>
        <taxon>Bacillota</taxon>
        <taxon>Bacilli</taxon>
        <taxon>Bacillales</taxon>
        <taxon>Sporolactobacillaceae</taxon>
        <taxon>Pullulanibacillus</taxon>
    </lineage>
</organism>
<dbReference type="InterPro" id="IPR009057">
    <property type="entry name" value="Homeodomain-like_sf"/>
</dbReference>
<dbReference type="Pfam" id="PF00072">
    <property type="entry name" value="Response_reg"/>
    <property type="match status" value="1"/>
</dbReference>
<keyword evidence="2" id="KW-0238">DNA-binding</keyword>
<dbReference type="PROSITE" id="PS01124">
    <property type="entry name" value="HTH_ARAC_FAMILY_2"/>
    <property type="match status" value="1"/>
</dbReference>
<feature type="domain" description="Response regulatory" evidence="6">
    <location>
        <begin position="4"/>
        <end position="121"/>
    </location>
</feature>
<reference evidence="7" key="2">
    <citation type="submission" date="2020-09" db="EMBL/GenBank/DDBJ databases">
        <authorList>
            <person name="Sun Q."/>
            <person name="Zhou Y."/>
        </authorList>
    </citation>
    <scope>NUCLEOTIDE SEQUENCE</scope>
    <source>
        <strain evidence="7">CGMCC 1.12777</strain>
    </source>
</reference>
<evidence type="ECO:0000313" key="7">
    <source>
        <dbReference type="EMBL" id="GGH78203.1"/>
    </source>
</evidence>
<dbReference type="SUPFAM" id="SSF52172">
    <property type="entry name" value="CheY-like"/>
    <property type="match status" value="1"/>
</dbReference>
<dbReference type="Pfam" id="PF17853">
    <property type="entry name" value="GGDEF_2"/>
    <property type="match status" value="1"/>
</dbReference>
<dbReference type="GO" id="GO:0000160">
    <property type="term" value="P:phosphorelay signal transduction system"/>
    <property type="evidence" value="ECO:0007669"/>
    <property type="project" value="InterPro"/>
</dbReference>
<evidence type="ECO:0000256" key="2">
    <source>
        <dbReference type="ARBA" id="ARBA00023125"/>
    </source>
</evidence>
<evidence type="ECO:0000256" key="1">
    <source>
        <dbReference type="ARBA" id="ARBA00023015"/>
    </source>
</evidence>
<evidence type="ECO:0000259" key="6">
    <source>
        <dbReference type="PROSITE" id="PS50110"/>
    </source>
</evidence>
<dbReference type="InterPro" id="IPR011006">
    <property type="entry name" value="CheY-like_superfamily"/>
</dbReference>
<name>A0A8J2ZV14_9BACL</name>
<reference evidence="7" key="1">
    <citation type="journal article" date="2014" name="Int. J. Syst. Evol. Microbiol.">
        <title>Complete genome sequence of Corynebacterium casei LMG S-19264T (=DSM 44701T), isolated from a smear-ripened cheese.</title>
        <authorList>
            <consortium name="US DOE Joint Genome Institute (JGI-PGF)"/>
            <person name="Walter F."/>
            <person name="Albersmeier A."/>
            <person name="Kalinowski J."/>
            <person name="Ruckert C."/>
        </authorList>
    </citation>
    <scope>NUCLEOTIDE SEQUENCE</scope>
    <source>
        <strain evidence="7">CGMCC 1.12777</strain>
    </source>
</reference>
<dbReference type="PROSITE" id="PS50110">
    <property type="entry name" value="RESPONSE_REGULATORY"/>
    <property type="match status" value="1"/>
</dbReference>
<dbReference type="CDD" id="cd17536">
    <property type="entry name" value="REC_YesN-like"/>
    <property type="match status" value="1"/>
</dbReference>
<dbReference type="Gene3D" id="3.40.50.2300">
    <property type="match status" value="1"/>
</dbReference>
<dbReference type="SMART" id="SM00342">
    <property type="entry name" value="HTH_ARAC"/>
    <property type="match status" value="1"/>
</dbReference>
<sequence length="519" mass="60410">MVKRLLIVDDEKIEREALKKMIGEAFDDLDIVDEAVNGRQAIEKAKALAPDIIMMDIKMPGIDGVEAVKQIRKERPKIKFIMVSAYNTFDYAKQVMREGVKEYLLKPSRKTEIIETVQRVLQEIETEEKQEKESQSLRTSYNKALSFVQSEWVSALLLDHVQESENEEWESLFNPEAQEIYALVCRLLSVGHEEALERRRACYVWIKQWFRQEGKGFVGPMSGEHIPVFVLRKKVTDVTYQSEAVQLAKAFLREFDQHFSEAQINVGMGTPVASANDFASSYNEALIALEHTNENVRSSYYHSSFNKHQQQPTIDFQTEQALITAVKNGEVEHVPAVFQAYFLTLEEHLKGDIDRIGESVWELWVVLSRMLKDMGISLPLLKPSSLSLGQLKDTARAYLVKIAEEISSWREQDMEGLLYQAKEYIDSHYTESLSLEDVANHVQLSPYYFSKLFKENYEMTYIEYLTKQRIEHAQNLLKTTELSQKEICYQVGYHDPNYFSRVFKKWTKQSPREYRRQEK</sequence>
<keyword evidence="8" id="KW-1185">Reference proteome</keyword>
<evidence type="ECO:0008006" key="9">
    <source>
        <dbReference type="Google" id="ProtNLM"/>
    </source>
</evidence>
<dbReference type="AlphaFoldDB" id="A0A8J2ZV14"/>
<keyword evidence="4" id="KW-0597">Phosphoprotein</keyword>
<evidence type="ECO:0000259" key="5">
    <source>
        <dbReference type="PROSITE" id="PS01124"/>
    </source>
</evidence>
<dbReference type="InterPro" id="IPR001789">
    <property type="entry name" value="Sig_transdc_resp-reg_receiver"/>
</dbReference>
<dbReference type="GO" id="GO:0043565">
    <property type="term" value="F:sequence-specific DNA binding"/>
    <property type="evidence" value="ECO:0007669"/>
    <property type="project" value="InterPro"/>
</dbReference>
<accession>A0A8J2ZV14</accession>
<gene>
    <name evidence="7" type="ORF">GCM10007096_11270</name>
</gene>
<proteinExistence type="predicted"/>
<keyword evidence="1" id="KW-0805">Transcription regulation</keyword>